<comment type="subcellular location">
    <subcellularLocation>
        <location evidence="2">Nucleus</location>
    </subcellularLocation>
</comment>
<proteinExistence type="predicted"/>
<organism evidence="9 10">
    <name type="scientific">Nicotiana sylvestris</name>
    <name type="common">Wood tobacco</name>
    <name type="synonym">South American tobacco</name>
    <dbReference type="NCBI Taxonomy" id="4096"/>
    <lineage>
        <taxon>Eukaryota</taxon>
        <taxon>Viridiplantae</taxon>
        <taxon>Streptophyta</taxon>
        <taxon>Embryophyta</taxon>
        <taxon>Tracheophyta</taxon>
        <taxon>Spermatophyta</taxon>
        <taxon>Magnoliopsida</taxon>
        <taxon>eudicotyledons</taxon>
        <taxon>Gunneridae</taxon>
        <taxon>Pentapetalae</taxon>
        <taxon>asterids</taxon>
        <taxon>lamiids</taxon>
        <taxon>Solanales</taxon>
        <taxon>Solanaceae</taxon>
        <taxon>Nicotianoideae</taxon>
        <taxon>Nicotianeae</taxon>
        <taxon>Nicotiana</taxon>
    </lineage>
</organism>
<dbReference type="OrthoDB" id="7854943at2759"/>
<dbReference type="PANTHER" id="PTHR32194:SF0">
    <property type="entry name" value="ATP-DEPENDENT PROTEASE SUBUNIT HSLV"/>
    <property type="match status" value="1"/>
</dbReference>
<keyword evidence="6" id="KW-0888">Threonine protease</keyword>
<dbReference type="Proteomes" id="UP000189701">
    <property type="component" value="Unplaced"/>
</dbReference>
<evidence type="ECO:0000256" key="5">
    <source>
        <dbReference type="ARBA" id="ARBA00022670"/>
    </source>
</evidence>
<dbReference type="GO" id="GO:0005737">
    <property type="term" value="C:cytoplasm"/>
    <property type="evidence" value="ECO:0007669"/>
    <property type="project" value="TreeGrafter"/>
</dbReference>
<reference evidence="10" key="2">
    <citation type="submission" date="2025-08" db="UniProtKB">
        <authorList>
            <consortium name="RefSeq"/>
        </authorList>
    </citation>
    <scope>IDENTIFICATION</scope>
    <source>
        <tissue evidence="10">Leaf</tissue>
    </source>
</reference>
<dbReference type="SUPFAM" id="SSF56235">
    <property type="entry name" value="N-terminal nucleophile aminohydrolases (Ntn hydrolases)"/>
    <property type="match status" value="1"/>
</dbReference>
<dbReference type="STRING" id="4096.A0A1U7XYI4"/>
<dbReference type="InterPro" id="IPR029055">
    <property type="entry name" value="Ntn_hydrolases_N"/>
</dbReference>
<dbReference type="KEGG" id="nsy:104241443"/>
<evidence type="ECO:0000256" key="3">
    <source>
        <dbReference type="ARBA" id="ARBA00012039"/>
    </source>
</evidence>
<dbReference type="Gene3D" id="3.60.20.10">
    <property type="entry name" value="Glutamine Phosphoribosylpyrophosphate, subunit 1, domain 1"/>
    <property type="match status" value="1"/>
</dbReference>
<evidence type="ECO:0000256" key="8">
    <source>
        <dbReference type="ARBA" id="ARBA00022942"/>
    </source>
</evidence>
<dbReference type="EC" id="3.4.25.1" evidence="3"/>
<evidence type="ECO:0000256" key="2">
    <source>
        <dbReference type="ARBA" id="ARBA00004123"/>
    </source>
</evidence>
<dbReference type="Pfam" id="PF00227">
    <property type="entry name" value="Proteasome"/>
    <property type="match status" value="1"/>
</dbReference>
<dbReference type="GO" id="GO:0004298">
    <property type="term" value="F:threonine-type endopeptidase activity"/>
    <property type="evidence" value="ECO:0007669"/>
    <property type="project" value="UniProtKB-KW"/>
</dbReference>
<protein>
    <recommendedName>
        <fullName evidence="3">proteasome endopeptidase complex</fullName>
        <ecNumber evidence="3">3.4.25.1</ecNumber>
    </recommendedName>
</protein>
<sequence>MEMDRLLPHSTEATILGATYEGGVVLGANSPTSTGMHVTSRLFNKITELADNVYVCADDAQIVSDYVRHLRIQLGQPTTVRSAANFVSSLSYNNKVTHQTGRIVGGWDKYDGGNIYGIPVGGTVLEPQRFAIEGRESSYLHAFLDRAWREGMNQEEAEKLVVNAVSLAIARHGGASSDGAVLVVTISKDGATSGWYSSIQRRIQDLNSMIKLLKLLTLNSLYF</sequence>
<dbReference type="GO" id="GO:0051603">
    <property type="term" value="P:proteolysis involved in protein catabolic process"/>
    <property type="evidence" value="ECO:0007669"/>
    <property type="project" value="InterPro"/>
</dbReference>
<evidence type="ECO:0000256" key="6">
    <source>
        <dbReference type="ARBA" id="ARBA00022698"/>
    </source>
</evidence>
<dbReference type="AlphaFoldDB" id="A0A1U7XYI4"/>
<dbReference type="PANTHER" id="PTHR32194">
    <property type="entry name" value="METALLOPROTEASE TLDD"/>
    <property type="match status" value="1"/>
</dbReference>
<evidence type="ECO:0000256" key="4">
    <source>
        <dbReference type="ARBA" id="ARBA00022490"/>
    </source>
</evidence>
<gene>
    <name evidence="10" type="primary">LOC104241443</name>
</gene>
<dbReference type="GeneID" id="104241443"/>
<dbReference type="PRINTS" id="PR00141">
    <property type="entry name" value="PROTEASOME"/>
</dbReference>
<evidence type="ECO:0000313" key="10">
    <source>
        <dbReference type="RefSeq" id="XP_009794691.1"/>
    </source>
</evidence>
<evidence type="ECO:0000256" key="1">
    <source>
        <dbReference type="ARBA" id="ARBA00001198"/>
    </source>
</evidence>
<reference evidence="9" key="1">
    <citation type="journal article" date="2013" name="Genome Biol.">
        <title>Reference genomes and transcriptomes of Nicotiana sylvestris and Nicotiana tomentosiformis.</title>
        <authorList>
            <person name="Sierro N."/>
            <person name="Battey J.N."/>
            <person name="Ouadi S."/>
            <person name="Bovet L."/>
            <person name="Goepfert S."/>
            <person name="Bakaher N."/>
            <person name="Peitsch M.C."/>
            <person name="Ivanov N.V."/>
        </authorList>
    </citation>
    <scope>NUCLEOTIDE SEQUENCE [LARGE SCALE GENOMIC DNA]</scope>
</reference>
<keyword evidence="4" id="KW-0963">Cytoplasm</keyword>
<dbReference type="InterPro" id="IPR000243">
    <property type="entry name" value="Pept_T1A_subB"/>
</dbReference>
<evidence type="ECO:0000256" key="7">
    <source>
        <dbReference type="ARBA" id="ARBA00022801"/>
    </source>
</evidence>
<keyword evidence="9" id="KW-1185">Reference proteome</keyword>
<dbReference type="InterPro" id="IPR001353">
    <property type="entry name" value="Proteasome_sua/b"/>
</dbReference>
<dbReference type="eggNOG" id="KOG0174">
    <property type="taxonomic scope" value="Eukaryota"/>
</dbReference>
<name>A0A1U7XYI4_NICSY</name>
<keyword evidence="8" id="KW-0647">Proteasome</keyword>
<dbReference type="GO" id="GO:0005634">
    <property type="term" value="C:nucleus"/>
    <property type="evidence" value="ECO:0007669"/>
    <property type="project" value="UniProtKB-SubCell"/>
</dbReference>
<keyword evidence="7" id="KW-0378">Hydrolase</keyword>
<dbReference type="InterPro" id="IPR023333">
    <property type="entry name" value="Proteasome_suB-type"/>
</dbReference>
<evidence type="ECO:0000313" key="9">
    <source>
        <dbReference type="Proteomes" id="UP000189701"/>
    </source>
</evidence>
<dbReference type="RefSeq" id="XP_009794691.1">
    <property type="nucleotide sequence ID" value="XM_009796389.1"/>
</dbReference>
<comment type="catalytic activity">
    <reaction evidence="1">
        <text>Cleavage of peptide bonds with very broad specificity.</text>
        <dbReference type="EC" id="3.4.25.1"/>
    </reaction>
</comment>
<keyword evidence="5" id="KW-0645">Protease</keyword>
<dbReference type="GO" id="GO:0019774">
    <property type="term" value="C:proteasome core complex, beta-subunit complex"/>
    <property type="evidence" value="ECO:0007669"/>
    <property type="project" value="UniProtKB-ARBA"/>
</dbReference>
<accession>A0A1U7XYI4</accession>